<dbReference type="AlphaFoldDB" id="A0A0D3ICR4"/>
<dbReference type="GeneID" id="17255192"/>
<reference evidence="4" key="1">
    <citation type="journal article" date="2013" name="Nature">
        <title>Pan genome of the phytoplankton Emiliania underpins its global distribution.</title>
        <authorList>
            <person name="Read B.A."/>
            <person name="Kegel J."/>
            <person name="Klute M.J."/>
            <person name="Kuo A."/>
            <person name="Lefebvre S.C."/>
            <person name="Maumus F."/>
            <person name="Mayer C."/>
            <person name="Miller J."/>
            <person name="Monier A."/>
            <person name="Salamov A."/>
            <person name="Young J."/>
            <person name="Aguilar M."/>
            <person name="Claverie J.M."/>
            <person name="Frickenhaus S."/>
            <person name="Gonzalez K."/>
            <person name="Herman E.K."/>
            <person name="Lin Y.C."/>
            <person name="Napier J."/>
            <person name="Ogata H."/>
            <person name="Sarno A.F."/>
            <person name="Shmutz J."/>
            <person name="Schroeder D."/>
            <person name="de Vargas C."/>
            <person name="Verret F."/>
            <person name="von Dassow P."/>
            <person name="Valentin K."/>
            <person name="Van de Peer Y."/>
            <person name="Wheeler G."/>
            <person name="Dacks J.B."/>
            <person name="Delwiche C.F."/>
            <person name="Dyhrman S.T."/>
            <person name="Glockner G."/>
            <person name="John U."/>
            <person name="Richards T."/>
            <person name="Worden A.Z."/>
            <person name="Zhang X."/>
            <person name="Grigoriev I.V."/>
            <person name="Allen A.E."/>
            <person name="Bidle K."/>
            <person name="Borodovsky M."/>
            <person name="Bowler C."/>
            <person name="Brownlee C."/>
            <person name="Cock J.M."/>
            <person name="Elias M."/>
            <person name="Gladyshev V.N."/>
            <person name="Groth M."/>
            <person name="Guda C."/>
            <person name="Hadaegh A."/>
            <person name="Iglesias-Rodriguez M.D."/>
            <person name="Jenkins J."/>
            <person name="Jones B.M."/>
            <person name="Lawson T."/>
            <person name="Leese F."/>
            <person name="Lindquist E."/>
            <person name="Lobanov A."/>
            <person name="Lomsadze A."/>
            <person name="Malik S.B."/>
            <person name="Marsh M.E."/>
            <person name="Mackinder L."/>
            <person name="Mock T."/>
            <person name="Mueller-Roeber B."/>
            <person name="Pagarete A."/>
            <person name="Parker M."/>
            <person name="Probert I."/>
            <person name="Quesneville H."/>
            <person name="Raines C."/>
            <person name="Rensing S.A."/>
            <person name="Riano-Pachon D.M."/>
            <person name="Richier S."/>
            <person name="Rokitta S."/>
            <person name="Shiraiwa Y."/>
            <person name="Soanes D.M."/>
            <person name="van der Giezen M."/>
            <person name="Wahlund T.M."/>
            <person name="Williams B."/>
            <person name="Wilson W."/>
            <person name="Wolfe G."/>
            <person name="Wurch L.L."/>
        </authorList>
    </citation>
    <scope>NUCLEOTIDE SEQUENCE</scope>
</reference>
<keyword evidence="2" id="KW-0732">Signal</keyword>
<reference evidence="3" key="2">
    <citation type="submission" date="2024-10" db="UniProtKB">
        <authorList>
            <consortium name="EnsemblProtists"/>
        </authorList>
    </citation>
    <scope>IDENTIFICATION</scope>
</reference>
<evidence type="ECO:0000256" key="2">
    <source>
        <dbReference type="SAM" id="SignalP"/>
    </source>
</evidence>
<dbReference type="KEGG" id="ehx:EMIHUDRAFT_105753"/>
<feature type="region of interest" description="Disordered" evidence="1">
    <location>
        <begin position="377"/>
        <end position="399"/>
    </location>
</feature>
<dbReference type="Proteomes" id="UP000013827">
    <property type="component" value="Unassembled WGS sequence"/>
</dbReference>
<dbReference type="HOGENOM" id="CLU_691579_0_0_1"/>
<accession>A0A0D3ICR4</accession>
<evidence type="ECO:0000313" key="3">
    <source>
        <dbReference type="EnsemblProtists" id="EOD09049"/>
    </source>
</evidence>
<evidence type="ECO:0000313" key="4">
    <source>
        <dbReference type="Proteomes" id="UP000013827"/>
    </source>
</evidence>
<dbReference type="EnsemblProtists" id="EOD09049">
    <property type="protein sequence ID" value="EOD09049"/>
    <property type="gene ID" value="EMIHUDRAFT_105753"/>
</dbReference>
<feature type="region of interest" description="Disordered" evidence="1">
    <location>
        <begin position="309"/>
        <end position="352"/>
    </location>
</feature>
<dbReference type="RefSeq" id="XP_005761478.1">
    <property type="nucleotide sequence ID" value="XM_005761421.1"/>
</dbReference>
<proteinExistence type="predicted"/>
<evidence type="ECO:0008006" key="5">
    <source>
        <dbReference type="Google" id="ProtNLM"/>
    </source>
</evidence>
<feature type="compositionally biased region" description="Basic and acidic residues" evidence="1">
    <location>
        <begin position="255"/>
        <end position="272"/>
    </location>
</feature>
<feature type="signal peptide" evidence="2">
    <location>
        <begin position="1"/>
        <end position="22"/>
    </location>
</feature>
<feature type="chain" id="PRO_5044249637" description="Myb-like domain-containing protein" evidence="2">
    <location>
        <begin position="23"/>
        <end position="399"/>
    </location>
</feature>
<keyword evidence="4" id="KW-1185">Reference proteome</keyword>
<sequence>MARVHLVYVLLVYRSAAAPAAGKSEFAQMQEWWCGQSGHEADAACVSLRMRDASPEERKALRESLKANRSHWKKDRKRDDGAMLAAWCETHGDSQLCQRWEKRRNRLDPPSPPPSPAFEAGAAMDVWSLFRQRRSAEGSTEHDRMMASFCTSERQEELLCRQWRLRSDEKLLPEERNDLKQQEQRLRPAERAALLREQKEAVLDFWCNNPTVDREEKGVCLLWKVRRDKQLAAKAMGESSPGAPRPPSAPATSDGEERRRGGEGAQHGQKEMEECQEWYCTNKLTESEAEESEVCSRWKLRLKSLSKAERSRLRRHEEKKRNEMRRAAKAAGEAHRRRKEEGAEGPSPEELELKQMREQHAAAWEAMLRAWCEEGGGVGKTDEQSPLCAKWRAKNDKEL</sequence>
<name>A0A0D3ICR4_EMIH1</name>
<protein>
    <recommendedName>
        <fullName evidence="5">Myb-like domain-containing protein</fullName>
    </recommendedName>
</protein>
<dbReference type="PaxDb" id="2903-EOD09049"/>
<evidence type="ECO:0000256" key="1">
    <source>
        <dbReference type="SAM" id="MobiDB-lite"/>
    </source>
</evidence>
<feature type="compositionally biased region" description="Basic and acidic residues" evidence="1">
    <location>
        <begin position="309"/>
        <end position="326"/>
    </location>
</feature>
<organism evidence="3 4">
    <name type="scientific">Emiliania huxleyi (strain CCMP1516)</name>
    <dbReference type="NCBI Taxonomy" id="280463"/>
    <lineage>
        <taxon>Eukaryota</taxon>
        <taxon>Haptista</taxon>
        <taxon>Haptophyta</taxon>
        <taxon>Prymnesiophyceae</taxon>
        <taxon>Isochrysidales</taxon>
        <taxon>Noelaerhabdaceae</taxon>
        <taxon>Emiliania</taxon>
    </lineage>
</organism>
<feature type="region of interest" description="Disordered" evidence="1">
    <location>
        <begin position="232"/>
        <end position="272"/>
    </location>
</feature>